<dbReference type="CDD" id="cd17546">
    <property type="entry name" value="REC_hyHK_CKI1_RcsC-like"/>
    <property type="match status" value="1"/>
</dbReference>
<evidence type="ECO:0000256" key="9">
    <source>
        <dbReference type="ARBA" id="ARBA00064003"/>
    </source>
</evidence>
<dbReference type="SMART" id="SM00086">
    <property type="entry name" value="PAC"/>
    <property type="match status" value="4"/>
</dbReference>
<dbReference type="PROSITE" id="PS50112">
    <property type="entry name" value="PAS"/>
    <property type="match status" value="1"/>
</dbReference>
<evidence type="ECO:0000259" key="12">
    <source>
        <dbReference type="PROSITE" id="PS50109"/>
    </source>
</evidence>
<dbReference type="InterPro" id="IPR005467">
    <property type="entry name" value="His_kinase_dom"/>
</dbReference>
<name>A0A857JLU2_9ALTE</name>
<evidence type="ECO:0000256" key="2">
    <source>
        <dbReference type="ARBA" id="ARBA00012438"/>
    </source>
</evidence>
<dbReference type="Gene3D" id="3.30.565.10">
    <property type="entry name" value="Histidine kinase-like ATPase, C-terminal domain"/>
    <property type="match status" value="1"/>
</dbReference>
<dbReference type="Pfam" id="PF13426">
    <property type="entry name" value="PAS_9"/>
    <property type="match status" value="3"/>
</dbReference>
<feature type="domain" description="PAS" evidence="14">
    <location>
        <begin position="266"/>
        <end position="337"/>
    </location>
</feature>
<evidence type="ECO:0000256" key="6">
    <source>
        <dbReference type="ARBA" id="ARBA00022777"/>
    </source>
</evidence>
<evidence type="ECO:0000259" key="13">
    <source>
        <dbReference type="PROSITE" id="PS50110"/>
    </source>
</evidence>
<dbReference type="Gene3D" id="1.10.287.130">
    <property type="match status" value="1"/>
</dbReference>
<dbReference type="FunFam" id="3.30.565.10:FF:000010">
    <property type="entry name" value="Sensor histidine kinase RcsC"/>
    <property type="match status" value="1"/>
</dbReference>
<dbReference type="SUPFAM" id="SSF52172">
    <property type="entry name" value="CheY-like"/>
    <property type="match status" value="2"/>
</dbReference>
<accession>A0A857JLU2</accession>
<dbReference type="KEGG" id="pmes:FX988_03313"/>
<dbReference type="Gene3D" id="3.40.50.2300">
    <property type="match status" value="2"/>
</dbReference>
<feature type="modified residue" description="4-aspartylphosphate" evidence="11">
    <location>
        <position position="957"/>
    </location>
</feature>
<feature type="modified residue" description="4-aspartylphosphate" evidence="11">
    <location>
        <position position="1101"/>
    </location>
</feature>
<feature type="domain" description="Histidine kinase" evidence="12">
    <location>
        <begin position="666"/>
        <end position="883"/>
    </location>
</feature>
<reference evidence="16 17" key="1">
    <citation type="submission" date="2019-12" db="EMBL/GenBank/DDBJ databases">
        <title>Genome sequencing and assembly of endphytes of Porphyra tenera.</title>
        <authorList>
            <person name="Park J.M."/>
            <person name="Shin R."/>
            <person name="Jo S.H."/>
        </authorList>
    </citation>
    <scope>NUCLEOTIDE SEQUENCE [LARGE SCALE GENOMIC DNA]</scope>
    <source>
        <strain evidence="16 17">GPM4</strain>
    </source>
</reference>
<evidence type="ECO:0000256" key="11">
    <source>
        <dbReference type="PROSITE-ProRule" id="PRU00169"/>
    </source>
</evidence>
<evidence type="ECO:0000256" key="8">
    <source>
        <dbReference type="ARBA" id="ARBA00023012"/>
    </source>
</evidence>
<dbReference type="SMART" id="SM00387">
    <property type="entry name" value="HATPase_c"/>
    <property type="match status" value="1"/>
</dbReference>
<evidence type="ECO:0000259" key="15">
    <source>
        <dbReference type="PROSITE" id="PS50113"/>
    </source>
</evidence>
<dbReference type="SUPFAM" id="SSF47384">
    <property type="entry name" value="Homodimeric domain of signal transducing histidine kinase"/>
    <property type="match status" value="1"/>
</dbReference>
<evidence type="ECO:0000256" key="1">
    <source>
        <dbReference type="ARBA" id="ARBA00000085"/>
    </source>
</evidence>
<dbReference type="EMBL" id="CP047656">
    <property type="protein sequence ID" value="QHJ13055.1"/>
    <property type="molecule type" value="Genomic_DNA"/>
</dbReference>
<dbReference type="AlphaFoldDB" id="A0A857JLU2"/>
<dbReference type="InterPro" id="IPR035965">
    <property type="entry name" value="PAS-like_dom_sf"/>
</dbReference>
<gene>
    <name evidence="16" type="ORF">FX988_03313</name>
</gene>
<dbReference type="InterPro" id="IPR003594">
    <property type="entry name" value="HATPase_dom"/>
</dbReference>
<dbReference type="SUPFAM" id="SSF55874">
    <property type="entry name" value="ATPase domain of HSP90 chaperone/DNA topoisomerase II/histidine kinase"/>
    <property type="match status" value="1"/>
</dbReference>
<dbReference type="NCBIfam" id="TIGR00229">
    <property type="entry name" value="sensory_box"/>
    <property type="match status" value="2"/>
</dbReference>
<dbReference type="GO" id="GO:0000155">
    <property type="term" value="F:phosphorelay sensor kinase activity"/>
    <property type="evidence" value="ECO:0007669"/>
    <property type="project" value="InterPro"/>
</dbReference>
<dbReference type="InterPro" id="IPR000014">
    <property type="entry name" value="PAS"/>
</dbReference>
<dbReference type="CDD" id="cd00082">
    <property type="entry name" value="HisKA"/>
    <property type="match status" value="1"/>
</dbReference>
<evidence type="ECO:0000313" key="16">
    <source>
        <dbReference type="EMBL" id="QHJ13055.1"/>
    </source>
</evidence>
<dbReference type="SUPFAM" id="SSF55785">
    <property type="entry name" value="PYP-like sensor domain (PAS domain)"/>
    <property type="match status" value="5"/>
</dbReference>
<sequence>MPQPNVIDAYYCGLEAVNSATLHISKDRHVRFANSAACTLFGYDAKTITSMLINQLLENFYSDHHQPFDEHLFYAEAKDSEPLNNIFKCMILNHEHLIAEVSVKPVLWLDAEPSYVLTINPSNIRPPTSNEIYDVIHRINVATTVAEIGIWEFNLEQQKLIWDEQMFILHGVAPSVFTGNLSDWSDLLHPEDKEDALQSLTRSLTNIEKLDIAFRILTPCGDTRHIRAFARPMRSPNGEVSKIIGVNYDISAQHQQQKWLENGLHSNELLIKVLRETDNAVVITDEQVNIKWINPGFTRITGYYLEEAKGKNPGHMLQGPQSNPETIADMRRAVAQQERFNVEILNYCKDGSPLWLKINSHPIYQNGAFNGFIAIQSDITEQKNAEFALLKANRIQKAILDSAHLLMVSCDETGQILTCNQTTQTVLGYSQNALKSDANIQQFMLRSELLKFASRSSKSPENPLDAFFYLASQGEVDENEWTFVTKNDDQIPMEVAVTGIFSPENQLEGYLLVARDISQIKRFKKERQRQQDLLETTGEMAKLGGWELDLSTNKVTWSDEVYRIHELPIGSEVDLEKAMQYYPEESRSVVDEAINSSIAKGRRWDLQVPFITAKGNHIWVRAVGYAEYQNDEPVILRGAFQDITEMKKAEEQAKEASRTKSEFLANMSHEIRTPINGIVGMNDLLLATELTKKQRHFAELVHSSSESLLLLINDILDFSKIEAGKLSIESIDFDLHLLLGNIIDTFASRAQQKGLELIFDLHPEVPQWITSDPGRIRQVLNNLLGNAIKFTHHGEIILRITLDGEKHLKFCIIDTGIGIHEDNQAALFSKFMQVDSSTTRNFGGTGLGLAISKQLSELLGGSVGVSSQWQQGSTFWFTITLDAFSRGQEPSTPFFPDLDKALRVLIVDDNSSLSAILSQWLRTQNIQVYHAPNASLALKRLREQQLSTKKIDVVLIDTNLPGINGIELTKAIRSNDQFAKLHVILMTPHDWLETGTSNQLSGPVSYIAKPVKPAALKAAFSGALSNSSPSKSVPEEPEVRLLNKHFQTPNILLVEDNFINQQVVIEMLKKLHCSVQVAENGQEAIHTLEDADKQFDLILMDCQMPIMDGYEASRKIRNNLHSNYASTLPIIALTANAMKGDREACLSAGMNAYLSKPIILAELKTELQKWLR</sequence>
<dbReference type="Pfam" id="PF00512">
    <property type="entry name" value="HisKA"/>
    <property type="match status" value="1"/>
</dbReference>
<evidence type="ECO:0000256" key="3">
    <source>
        <dbReference type="ARBA" id="ARBA00022553"/>
    </source>
</evidence>
<dbReference type="Proteomes" id="UP000464524">
    <property type="component" value="Chromosome"/>
</dbReference>
<organism evidence="16 17">
    <name type="scientific">Paraglaciecola mesophila</name>
    <dbReference type="NCBI Taxonomy" id="197222"/>
    <lineage>
        <taxon>Bacteria</taxon>
        <taxon>Pseudomonadati</taxon>
        <taxon>Pseudomonadota</taxon>
        <taxon>Gammaproteobacteria</taxon>
        <taxon>Alteromonadales</taxon>
        <taxon>Alteromonadaceae</taxon>
        <taxon>Paraglaciecola</taxon>
    </lineage>
</organism>
<dbReference type="InterPro" id="IPR000700">
    <property type="entry name" value="PAS-assoc_C"/>
</dbReference>
<dbReference type="CDD" id="cd00130">
    <property type="entry name" value="PAS"/>
    <property type="match status" value="3"/>
</dbReference>
<dbReference type="Pfam" id="PF08447">
    <property type="entry name" value="PAS_3"/>
    <property type="match status" value="1"/>
</dbReference>
<dbReference type="Pfam" id="PF00072">
    <property type="entry name" value="Response_reg"/>
    <property type="match status" value="2"/>
</dbReference>
<dbReference type="PANTHER" id="PTHR45339">
    <property type="entry name" value="HYBRID SIGNAL TRANSDUCTION HISTIDINE KINASE J"/>
    <property type="match status" value="1"/>
</dbReference>
<keyword evidence="3 11" id="KW-0597">Phosphoprotein</keyword>
<dbReference type="SMART" id="SM00388">
    <property type="entry name" value="HisKA"/>
    <property type="match status" value="1"/>
</dbReference>
<dbReference type="PROSITE" id="PS50113">
    <property type="entry name" value="PAC"/>
    <property type="match status" value="4"/>
</dbReference>
<dbReference type="PANTHER" id="PTHR45339:SF1">
    <property type="entry name" value="HYBRID SIGNAL TRANSDUCTION HISTIDINE KINASE J"/>
    <property type="match status" value="1"/>
</dbReference>
<dbReference type="SMART" id="SM00091">
    <property type="entry name" value="PAS"/>
    <property type="match status" value="4"/>
</dbReference>
<evidence type="ECO:0000256" key="7">
    <source>
        <dbReference type="ARBA" id="ARBA00022840"/>
    </source>
</evidence>
<feature type="domain" description="PAC" evidence="15">
    <location>
        <begin position="338"/>
        <end position="391"/>
    </location>
</feature>
<feature type="domain" description="Response regulatory" evidence="13">
    <location>
        <begin position="1050"/>
        <end position="1171"/>
    </location>
</feature>
<keyword evidence="6 16" id="KW-0418">Kinase</keyword>
<dbReference type="Pfam" id="PF13188">
    <property type="entry name" value="PAS_8"/>
    <property type="match status" value="1"/>
</dbReference>
<dbReference type="FunFam" id="1.10.287.130:FF:000002">
    <property type="entry name" value="Two-component osmosensing histidine kinase"/>
    <property type="match status" value="1"/>
</dbReference>
<dbReference type="PROSITE" id="PS50110">
    <property type="entry name" value="RESPONSE_REGULATORY"/>
    <property type="match status" value="2"/>
</dbReference>
<proteinExistence type="predicted"/>
<dbReference type="InterPro" id="IPR036890">
    <property type="entry name" value="HATPase_C_sf"/>
</dbReference>
<dbReference type="Gene3D" id="3.30.450.20">
    <property type="entry name" value="PAS domain"/>
    <property type="match status" value="5"/>
</dbReference>
<dbReference type="InterPro" id="IPR003661">
    <property type="entry name" value="HisK_dim/P_dom"/>
</dbReference>
<dbReference type="SMART" id="SM00448">
    <property type="entry name" value="REC"/>
    <property type="match status" value="2"/>
</dbReference>
<feature type="domain" description="PAC" evidence="15">
    <location>
        <begin position="210"/>
        <end position="262"/>
    </location>
</feature>
<evidence type="ECO:0000259" key="14">
    <source>
        <dbReference type="PROSITE" id="PS50112"/>
    </source>
</evidence>
<dbReference type="CDD" id="cd16922">
    <property type="entry name" value="HATPase_EvgS-ArcB-TorS-like"/>
    <property type="match status" value="1"/>
</dbReference>
<evidence type="ECO:0000256" key="5">
    <source>
        <dbReference type="ARBA" id="ARBA00022741"/>
    </source>
</evidence>
<dbReference type="InterPro" id="IPR001610">
    <property type="entry name" value="PAC"/>
</dbReference>
<dbReference type="GO" id="GO:0005524">
    <property type="term" value="F:ATP binding"/>
    <property type="evidence" value="ECO:0007669"/>
    <property type="project" value="UniProtKB-KW"/>
</dbReference>
<comment type="catalytic activity">
    <reaction evidence="1">
        <text>ATP + protein L-histidine = ADP + protein N-phospho-L-histidine.</text>
        <dbReference type="EC" id="2.7.13.3"/>
    </reaction>
</comment>
<dbReference type="InterPro" id="IPR036097">
    <property type="entry name" value="HisK_dim/P_sf"/>
</dbReference>
<keyword evidence="5" id="KW-0547">Nucleotide-binding</keyword>
<dbReference type="InterPro" id="IPR011006">
    <property type="entry name" value="CheY-like_superfamily"/>
</dbReference>
<dbReference type="PROSITE" id="PS50109">
    <property type="entry name" value="HIS_KIN"/>
    <property type="match status" value="1"/>
</dbReference>
<feature type="domain" description="PAC" evidence="15">
    <location>
        <begin position="604"/>
        <end position="655"/>
    </location>
</feature>
<dbReference type="InterPro" id="IPR001789">
    <property type="entry name" value="Sig_transdc_resp-reg_receiver"/>
</dbReference>
<keyword evidence="7" id="KW-0067">ATP-binding</keyword>
<keyword evidence="8" id="KW-0902">Two-component regulatory system</keyword>
<feature type="domain" description="PAC" evidence="15">
    <location>
        <begin position="477"/>
        <end position="529"/>
    </location>
</feature>
<dbReference type="InterPro" id="IPR004358">
    <property type="entry name" value="Sig_transdc_His_kin-like_C"/>
</dbReference>
<keyword evidence="4 16" id="KW-0808">Transferase</keyword>
<protein>
    <recommendedName>
        <fullName evidence="10">Sensory/regulatory protein RpfC</fullName>
        <ecNumber evidence="2">2.7.13.3</ecNumber>
    </recommendedName>
</protein>
<evidence type="ECO:0000256" key="4">
    <source>
        <dbReference type="ARBA" id="ARBA00022679"/>
    </source>
</evidence>
<dbReference type="Pfam" id="PF02518">
    <property type="entry name" value="HATPase_c"/>
    <property type="match status" value="1"/>
</dbReference>
<comment type="subunit">
    <text evidence="9">At low DSF concentrations, interacts with RpfF.</text>
</comment>
<feature type="domain" description="Response regulatory" evidence="13">
    <location>
        <begin position="903"/>
        <end position="1024"/>
    </location>
</feature>
<dbReference type="RefSeq" id="WP_160181186.1">
    <property type="nucleotide sequence ID" value="NZ_CP047656.1"/>
</dbReference>
<keyword evidence="17" id="KW-1185">Reference proteome</keyword>
<dbReference type="InterPro" id="IPR013655">
    <property type="entry name" value="PAS_fold_3"/>
</dbReference>
<evidence type="ECO:0000313" key="17">
    <source>
        <dbReference type="Proteomes" id="UP000464524"/>
    </source>
</evidence>
<dbReference type="Gene3D" id="2.10.70.100">
    <property type="match status" value="1"/>
</dbReference>
<dbReference type="CDD" id="cd00156">
    <property type="entry name" value="REC"/>
    <property type="match status" value="1"/>
</dbReference>
<dbReference type="OrthoDB" id="9810730at2"/>
<dbReference type="PRINTS" id="PR00344">
    <property type="entry name" value="BCTRLSENSOR"/>
</dbReference>
<evidence type="ECO:0000256" key="10">
    <source>
        <dbReference type="ARBA" id="ARBA00068150"/>
    </source>
</evidence>
<dbReference type="EC" id="2.7.13.3" evidence="2"/>